<dbReference type="Gene3D" id="1.10.260.40">
    <property type="entry name" value="lambda repressor-like DNA-binding domains"/>
    <property type="match status" value="1"/>
</dbReference>
<gene>
    <name evidence="2" type="ORF">D5H75_14555</name>
</gene>
<comment type="caution">
    <text evidence="2">The sequence shown here is derived from an EMBL/GenBank/DDBJ whole genome shotgun (WGS) entry which is preliminary data.</text>
</comment>
<dbReference type="Pfam" id="PF19054">
    <property type="entry name" value="DUF5753"/>
    <property type="match status" value="1"/>
</dbReference>
<dbReference type="OrthoDB" id="5177725at2"/>
<evidence type="ECO:0000313" key="3">
    <source>
        <dbReference type="Proteomes" id="UP000265768"/>
    </source>
</evidence>
<feature type="domain" description="HTH cro/C1-type" evidence="1">
    <location>
        <begin position="17"/>
        <end position="70"/>
    </location>
</feature>
<dbReference type="SMART" id="SM00530">
    <property type="entry name" value="HTH_XRE"/>
    <property type="match status" value="1"/>
</dbReference>
<keyword evidence="3" id="KW-1185">Reference proteome</keyword>
<reference evidence="2 3" key="1">
    <citation type="submission" date="2018-09" db="EMBL/GenBank/DDBJ databases">
        <title>YIM 75507 draft genome.</title>
        <authorList>
            <person name="Tang S."/>
            <person name="Feng Y."/>
        </authorList>
    </citation>
    <scope>NUCLEOTIDE SEQUENCE [LARGE SCALE GENOMIC DNA]</scope>
    <source>
        <strain evidence="2 3">YIM 75507</strain>
    </source>
</reference>
<dbReference type="GO" id="GO:0003677">
    <property type="term" value="F:DNA binding"/>
    <property type="evidence" value="ECO:0007669"/>
    <property type="project" value="InterPro"/>
</dbReference>
<evidence type="ECO:0000259" key="1">
    <source>
        <dbReference type="PROSITE" id="PS50943"/>
    </source>
</evidence>
<accession>A0A3A4AWN7</accession>
<dbReference type="PROSITE" id="PS50943">
    <property type="entry name" value="HTH_CROC1"/>
    <property type="match status" value="1"/>
</dbReference>
<organism evidence="2 3">
    <name type="scientific">Bailinhaonella thermotolerans</name>
    <dbReference type="NCBI Taxonomy" id="1070861"/>
    <lineage>
        <taxon>Bacteria</taxon>
        <taxon>Bacillati</taxon>
        <taxon>Actinomycetota</taxon>
        <taxon>Actinomycetes</taxon>
        <taxon>Streptosporangiales</taxon>
        <taxon>Streptosporangiaceae</taxon>
        <taxon>Bailinhaonella</taxon>
    </lineage>
</organism>
<sequence length="291" mass="33174">MVDTAPVLLRQRLLSELRSARRAAELTQEQVAEEMEWSISKIIRIERGSVGISSNDLKALLALYKVTDQRQVKHLLDLARGSRSREWWDDYRNDIDAAYLTYIGYEWSASRIRQFESMFVPGLLQTSEYARCVAGQYAGQDHEIDKAVRIRMRRQSILDRPTPPHATYILDEAVIRRHVGGPHDPGVMKRQLHHLVRLASRSRRVTIKVIPFAAGVHFGMRGPFTLLGFRSGFDEVLFLENQRPGLFADLTITGDDPSIRDYGEAFDALGEQALAPERSVEMIQEIADSIR</sequence>
<dbReference type="EMBL" id="QZEY01000004">
    <property type="protein sequence ID" value="RJL32707.1"/>
    <property type="molecule type" value="Genomic_DNA"/>
</dbReference>
<proteinExistence type="predicted"/>
<name>A0A3A4AWN7_9ACTN</name>
<protein>
    <submittedName>
        <fullName evidence="2">XRE family transcriptional regulator</fullName>
    </submittedName>
</protein>
<dbReference type="InterPro" id="IPR043917">
    <property type="entry name" value="DUF5753"/>
</dbReference>
<dbReference type="Proteomes" id="UP000265768">
    <property type="component" value="Unassembled WGS sequence"/>
</dbReference>
<dbReference type="Pfam" id="PF13560">
    <property type="entry name" value="HTH_31"/>
    <property type="match status" value="1"/>
</dbReference>
<dbReference type="RefSeq" id="WP_147425147.1">
    <property type="nucleotide sequence ID" value="NZ_QZEY01000004.1"/>
</dbReference>
<dbReference type="AlphaFoldDB" id="A0A3A4AWN7"/>
<dbReference type="InterPro" id="IPR001387">
    <property type="entry name" value="Cro/C1-type_HTH"/>
</dbReference>
<dbReference type="InterPro" id="IPR010982">
    <property type="entry name" value="Lambda_DNA-bd_dom_sf"/>
</dbReference>
<dbReference type="CDD" id="cd00093">
    <property type="entry name" value="HTH_XRE"/>
    <property type="match status" value="1"/>
</dbReference>
<evidence type="ECO:0000313" key="2">
    <source>
        <dbReference type="EMBL" id="RJL32707.1"/>
    </source>
</evidence>
<dbReference type="SUPFAM" id="SSF47413">
    <property type="entry name" value="lambda repressor-like DNA-binding domains"/>
    <property type="match status" value="1"/>
</dbReference>